<feature type="chain" id="PRO_5045243967" evidence="1">
    <location>
        <begin position="23"/>
        <end position="476"/>
    </location>
</feature>
<dbReference type="InterPro" id="IPR049283">
    <property type="entry name" value="DUF6851"/>
</dbReference>
<keyword evidence="1" id="KW-0732">Signal</keyword>
<organism evidence="4 5">
    <name type="scientific">Lysobacter hankyongensis</name>
    <dbReference type="NCBI Taxonomy" id="1176535"/>
    <lineage>
        <taxon>Bacteria</taxon>
        <taxon>Pseudomonadati</taxon>
        <taxon>Pseudomonadota</taxon>
        <taxon>Gammaproteobacteria</taxon>
        <taxon>Lysobacterales</taxon>
        <taxon>Lysobacteraceae</taxon>
        <taxon>Lysobacter</taxon>
    </lineage>
</organism>
<dbReference type="SUPFAM" id="SSF48317">
    <property type="entry name" value="Acid phosphatase/Vanadium-dependent haloperoxidase"/>
    <property type="match status" value="1"/>
</dbReference>
<sequence length="476" mass="51747">MKQGIRTRLALASALLVGAAGAAQSATLVTDWNDQSLQAVRATRMAPPIFARANAIVNTAMYDAWAAYDNKANGTQLGGELRRPANERTDANRRKAMSYAAYRTLVELFPTRKSQFDAEMARLGYNPNDFTGDLSTPQGVGNVAAAAVIQFRRADGSNQLGDINGGAPYSDYTGYVPINTPTRIIDPTRWQPLAVPNGSGGFNVQTFLTPHWGNVKGFGLSRYNQFAVPAPAKLGTFEFWRQSVEVVAYSATLSDRTKTIAEWWADGPGSETPPGTWILFAKQVSDRKGHTLAQDIRMHFALTNAMFDAGIAVWGYKRQYDYARPVTTIHHLFNNRPILAWGGEGQGTKWIQGQNWRPYQIATFITPPFSEHVSGHSTFSASAAEVLKLFTGSDSFPNSVVVPAGFSLVEPGVVPAQDVTLSWPTFSAAADEAGISRLYGGIHFRNGDLEGRKLGRRIGAQAYALSRAYINGTAGN</sequence>
<feature type="domain" description="DUF6851" evidence="2">
    <location>
        <begin position="56"/>
        <end position="192"/>
    </location>
</feature>
<dbReference type="EMBL" id="BAABJE010000030">
    <property type="protein sequence ID" value="GAA4807816.1"/>
    <property type="molecule type" value="Genomic_DNA"/>
</dbReference>
<dbReference type="PANTHER" id="PTHR34599">
    <property type="entry name" value="PEROXIDASE-RELATED"/>
    <property type="match status" value="1"/>
</dbReference>
<comment type="caution">
    <text evidence="4">The sequence shown here is derived from an EMBL/GenBank/DDBJ whole genome shotgun (WGS) entry which is preliminary data.</text>
</comment>
<gene>
    <name evidence="4" type="ORF">GCM10023307_38240</name>
</gene>
<dbReference type="Pfam" id="PF21167">
    <property type="entry name" value="DUF6851"/>
    <property type="match status" value="1"/>
</dbReference>
<dbReference type="Gene3D" id="1.10.606.10">
    <property type="entry name" value="Vanadium-containing Chloroperoxidase, domain 2"/>
    <property type="match status" value="1"/>
</dbReference>
<evidence type="ECO:0000256" key="1">
    <source>
        <dbReference type="SAM" id="SignalP"/>
    </source>
</evidence>
<name>A0ABP9CBU4_9GAMM</name>
<dbReference type="Gene3D" id="1.20.144.10">
    <property type="entry name" value="Phosphatidic acid phosphatase type 2/haloperoxidase"/>
    <property type="match status" value="1"/>
</dbReference>
<protein>
    <submittedName>
        <fullName evidence="4">Vanadium-dependent haloperoxidase</fullName>
    </submittedName>
</protein>
<dbReference type="CDD" id="cd03398">
    <property type="entry name" value="PAP2_haloperoxidase"/>
    <property type="match status" value="1"/>
</dbReference>
<keyword evidence="5" id="KW-1185">Reference proteome</keyword>
<dbReference type="InterPro" id="IPR036938">
    <property type="entry name" value="PAP2/HPO_sf"/>
</dbReference>
<dbReference type="Pfam" id="PF22778">
    <property type="entry name" value="VCPO_2nd"/>
    <property type="match status" value="1"/>
</dbReference>
<evidence type="ECO:0000313" key="5">
    <source>
        <dbReference type="Proteomes" id="UP001499959"/>
    </source>
</evidence>
<proteinExistence type="predicted"/>
<dbReference type="InterPro" id="IPR052559">
    <property type="entry name" value="V-haloperoxidase"/>
</dbReference>
<feature type="signal peptide" evidence="1">
    <location>
        <begin position="1"/>
        <end position="22"/>
    </location>
</feature>
<dbReference type="RefSeq" id="WP_345304972.1">
    <property type="nucleotide sequence ID" value="NZ_BAABJE010000030.1"/>
</dbReference>
<evidence type="ECO:0000259" key="3">
    <source>
        <dbReference type="Pfam" id="PF22778"/>
    </source>
</evidence>
<reference evidence="5" key="1">
    <citation type="journal article" date="2019" name="Int. J. Syst. Evol. Microbiol.">
        <title>The Global Catalogue of Microorganisms (GCM) 10K type strain sequencing project: providing services to taxonomists for standard genome sequencing and annotation.</title>
        <authorList>
            <consortium name="The Broad Institute Genomics Platform"/>
            <consortium name="The Broad Institute Genome Sequencing Center for Infectious Disease"/>
            <person name="Wu L."/>
            <person name="Ma J."/>
        </authorList>
    </citation>
    <scope>NUCLEOTIDE SEQUENCE [LARGE SCALE GENOMIC DNA]</scope>
    <source>
        <strain evidence="5">JCM 18204</strain>
    </source>
</reference>
<dbReference type="InterPro" id="IPR055161">
    <property type="entry name" value="NapH1-like_2nd"/>
</dbReference>
<feature type="domain" description="Vanadium-dependent haloperoxidase NapH1-like second helical-bundle" evidence="3">
    <location>
        <begin position="302"/>
        <end position="473"/>
    </location>
</feature>
<dbReference type="PANTHER" id="PTHR34599:SF2">
    <property type="entry name" value="TRAF-TYPE DOMAIN-CONTAINING PROTEIN"/>
    <property type="match status" value="1"/>
</dbReference>
<accession>A0ABP9CBU4</accession>
<dbReference type="InterPro" id="IPR016119">
    <property type="entry name" value="Br/Cl_peroxidase_C"/>
</dbReference>
<evidence type="ECO:0000313" key="4">
    <source>
        <dbReference type="EMBL" id="GAA4807816.1"/>
    </source>
</evidence>
<dbReference type="Proteomes" id="UP001499959">
    <property type="component" value="Unassembled WGS sequence"/>
</dbReference>
<evidence type="ECO:0000259" key="2">
    <source>
        <dbReference type="Pfam" id="PF21167"/>
    </source>
</evidence>